<dbReference type="AlphaFoldDB" id="A0A1I3DNC3"/>
<keyword evidence="3" id="KW-1133">Transmembrane helix</keyword>
<evidence type="ECO:0000256" key="1">
    <source>
        <dbReference type="ARBA" id="ARBA00022801"/>
    </source>
</evidence>
<evidence type="ECO:0000313" key="5">
    <source>
        <dbReference type="Proteomes" id="UP000199287"/>
    </source>
</evidence>
<dbReference type="InterPro" id="IPR042000">
    <property type="entry name" value="Sortase_D_2"/>
</dbReference>
<sequence length="219" mass="24662">MKKLSLFLIIAGVLIALYPLANYLYGGFGQARLMRELEQQNSLTEEPISANEDVAEEYEGLQNIFETYEEEEEIEEEVELKVQEGEVGKLLGTLEIPKINAEMPVVLGASQENLRVAAALMEGTTPIGEIGNAAIAAHRSHTYGRFFNRLNEIELGDEIIISTPKERFTYIVYEIKIVEPDDVSVLNRNRRDRVVTLITCDPIYEATHRLIIHGVIKDA</sequence>
<dbReference type="EMBL" id="FOQA01000004">
    <property type="protein sequence ID" value="SFH88227.1"/>
    <property type="molecule type" value="Genomic_DNA"/>
</dbReference>
<organism evidence="4 5">
    <name type="scientific">Tindallia magadiensis</name>
    <dbReference type="NCBI Taxonomy" id="69895"/>
    <lineage>
        <taxon>Bacteria</taxon>
        <taxon>Bacillati</taxon>
        <taxon>Bacillota</taxon>
        <taxon>Clostridia</taxon>
        <taxon>Peptostreptococcales</taxon>
        <taxon>Tindalliaceae</taxon>
        <taxon>Tindallia</taxon>
    </lineage>
</organism>
<dbReference type="RefSeq" id="WP_093371378.1">
    <property type="nucleotide sequence ID" value="NZ_FOQA01000004.1"/>
</dbReference>
<keyword evidence="3" id="KW-0472">Membrane</keyword>
<dbReference type="Gene3D" id="2.40.260.10">
    <property type="entry name" value="Sortase"/>
    <property type="match status" value="1"/>
</dbReference>
<dbReference type="SUPFAM" id="SSF63817">
    <property type="entry name" value="Sortase"/>
    <property type="match status" value="1"/>
</dbReference>
<feature type="active site" description="Proton donor/acceptor" evidence="2">
    <location>
        <position position="138"/>
    </location>
</feature>
<accession>A0A1I3DNC3</accession>
<protein>
    <submittedName>
        <fullName evidence="4">Sortase A</fullName>
    </submittedName>
</protein>
<keyword evidence="5" id="KW-1185">Reference proteome</keyword>
<dbReference type="Proteomes" id="UP000199287">
    <property type="component" value="Unassembled WGS sequence"/>
</dbReference>
<name>A0A1I3DNC3_9FIRM</name>
<dbReference type="GO" id="GO:0016787">
    <property type="term" value="F:hydrolase activity"/>
    <property type="evidence" value="ECO:0007669"/>
    <property type="project" value="UniProtKB-KW"/>
</dbReference>
<dbReference type="NCBIfam" id="TIGR01076">
    <property type="entry name" value="sortase_fam"/>
    <property type="match status" value="1"/>
</dbReference>
<dbReference type="Pfam" id="PF04203">
    <property type="entry name" value="Sortase"/>
    <property type="match status" value="1"/>
</dbReference>
<dbReference type="OrthoDB" id="154054at2"/>
<dbReference type="InterPro" id="IPR005754">
    <property type="entry name" value="Sortase"/>
</dbReference>
<evidence type="ECO:0000256" key="2">
    <source>
        <dbReference type="PIRSR" id="PIRSR605754-1"/>
    </source>
</evidence>
<feature type="transmembrane region" description="Helical" evidence="3">
    <location>
        <begin position="6"/>
        <end position="25"/>
    </location>
</feature>
<keyword evidence="1" id="KW-0378">Hydrolase</keyword>
<proteinExistence type="predicted"/>
<dbReference type="STRING" id="69895.SAMN05192551_10434"/>
<keyword evidence="3" id="KW-0812">Transmembrane</keyword>
<dbReference type="CDD" id="cd06166">
    <property type="entry name" value="Sortase_D_2"/>
    <property type="match status" value="1"/>
</dbReference>
<evidence type="ECO:0000256" key="3">
    <source>
        <dbReference type="SAM" id="Phobius"/>
    </source>
</evidence>
<evidence type="ECO:0000313" key="4">
    <source>
        <dbReference type="EMBL" id="SFH88227.1"/>
    </source>
</evidence>
<feature type="active site" description="Acyl-thioester intermediate" evidence="2">
    <location>
        <position position="200"/>
    </location>
</feature>
<dbReference type="InterPro" id="IPR023365">
    <property type="entry name" value="Sortase_dom-sf"/>
</dbReference>
<gene>
    <name evidence="4" type="ORF">SAMN05192551_10434</name>
</gene>
<reference evidence="5" key="1">
    <citation type="submission" date="2016-10" db="EMBL/GenBank/DDBJ databases">
        <authorList>
            <person name="Varghese N."/>
            <person name="Submissions S."/>
        </authorList>
    </citation>
    <scope>NUCLEOTIDE SEQUENCE [LARGE SCALE GENOMIC DNA]</scope>
    <source>
        <strain evidence="5">Z-7934</strain>
    </source>
</reference>